<sequence>MNDTPSLLATLRPGQRLRGLVAGEAVALIAIDSIDAGVYEVFYRDDAGKSGARTITDADAERFELASDTDSAPPFDADPDEFRLAAEALRIKYAALYDPMAAVNSSDVDPLPHQIRAVYEELLPRIPLRFLLADDPGAGKTIMAGLYLKELILRSDCDRAIVIAPGGLVEQWREELSQKFDLRFEVFNRQMVDDAEGRNVFELHNYLIVRMDQLSRSEDLLEQLSDVTWDVAIVDEAHRMSAHYWAGEVTETKRFRLGRLLSETAHNFLLMTATPHAGKEDDFQLFMSLLDRDRFEGQFRQGVHRTDTNGLMRRMVKEDLLTFEGKPLFPERRAYTVEYELSPAERDLYEDVTTYVRTEMGRAERIAADGDKKRGNNVGFALTMLQRRLASSPEAILRSLQRRQQRLDDKLREMQRATDTARNSTNISAHIDQRTSGRMELDFSEAALPSLSIDDFEDLDEETTEDERARFEEQIDTVVDLATAAQTIPELRAEIQTLEGLIRSALRVRLQDVDKKWVELRTILDEQLLTNAASGEARKIIIFTEHRDTLDYLQTKISALLGRANSVITIHGGTRREDRKTAREQFTHDPDTVVMLATDAAGEGLNLQRAHLMVNYDLPWNPNRIEQRFGRIHRIGQREVCHLWNMVAKDTREGDVFIRLLAKIGQMSIAYNGNLFNVLGDADAFQERSLRDLLIEAIRYGDQPETKAKLDQIIDDGVAHGLDDMLEERALHPEMFSALNLEEVRARMEKARERRLQPGYIAAFFLPAFERLGGRVRRRERGRYEIARVPRRVVDAARRANRWAPVADQYERITFELDKKHADGQIEAALIAPGHALLQAVIDVTIEDLGEALKRGTILVDRRDKQMAEPALMYTVEQKIQTAAAEPATISHHFDYPQFTSDGTVTVSQTPPYLDYDRPRQDEGSQIDAIVASDWAKKNHEKLIRAQAFRYGLQPRIDEVKARLDIEAVRTRAQVRERLLAEINHWDREHNRLDALERNGTTGRVRAETALARSRQLEDRLDRRMKELDSAAEVAAAPAIIRGMALVVPSCNVAPSGAESRTFARNLEEVERRAVELTLAAERALGRSPEEMARNNPGFDIRSTDAEGRVFYIEVKGRIEGSDTFTITTNEVNFAQTQGERHRLSLVSVSTQGPECDQVRYVTDAFTHMEPSNTTRSLNEGWRDYWDRGGEPR</sequence>
<accession>A0ACD4B3D7</accession>
<evidence type="ECO:0000313" key="1">
    <source>
        <dbReference type="EMBL" id="UTT52009.1"/>
    </source>
</evidence>
<organism evidence="1 2">
    <name type="scientific">Microbacterium maritypicum</name>
    <name type="common">Microbacterium liquefaciens</name>
    <dbReference type="NCBI Taxonomy" id="33918"/>
    <lineage>
        <taxon>Bacteria</taxon>
        <taxon>Bacillati</taxon>
        <taxon>Actinomycetota</taxon>
        <taxon>Actinomycetes</taxon>
        <taxon>Micrococcales</taxon>
        <taxon>Microbacteriaceae</taxon>
        <taxon>Microbacterium</taxon>
    </lineage>
</organism>
<evidence type="ECO:0000313" key="2">
    <source>
        <dbReference type="Proteomes" id="UP001060245"/>
    </source>
</evidence>
<protein>
    <submittedName>
        <fullName evidence="1">DUF3883 domain-containing protein</fullName>
    </submittedName>
</protein>
<reference evidence="1" key="1">
    <citation type="submission" date="2022-07" db="EMBL/GenBank/DDBJ databases">
        <title>Complete genome of DND4.</title>
        <authorList>
            <person name="Cao G."/>
        </authorList>
    </citation>
    <scope>NUCLEOTIDE SEQUENCE</scope>
    <source>
        <strain evidence="1">DND4</strain>
    </source>
</reference>
<name>A0ACD4B3D7_MICMQ</name>
<proteinExistence type="predicted"/>
<dbReference type="EMBL" id="CP101471">
    <property type="protein sequence ID" value="UTT52009.1"/>
    <property type="molecule type" value="Genomic_DNA"/>
</dbReference>
<dbReference type="Proteomes" id="UP001060245">
    <property type="component" value="Chromosome"/>
</dbReference>
<gene>
    <name evidence="1" type="ORF">NMQ05_13070</name>
</gene>
<keyword evidence="2" id="KW-1185">Reference proteome</keyword>